<name>A0A021VUW3_9CELL</name>
<reference evidence="9 10" key="1">
    <citation type="submission" date="2014-01" db="EMBL/GenBank/DDBJ databases">
        <title>Actinotalea ferrariae CF5-4.</title>
        <authorList>
            <person name="Chen F."/>
            <person name="Li Y."/>
            <person name="Wang G."/>
        </authorList>
    </citation>
    <scope>NUCLEOTIDE SEQUENCE [LARGE SCALE GENOMIC DNA]</scope>
    <source>
        <strain evidence="9 10">CF5-4</strain>
    </source>
</reference>
<feature type="domain" description="EAL" evidence="7">
    <location>
        <begin position="704"/>
        <end position="958"/>
    </location>
</feature>
<evidence type="ECO:0000259" key="8">
    <source>
        <dbReference type="PROSITE" id="PS50887"/>
    </source>
</evidence>
<dbReference type="PANTHER" id="PTHR44757">
    <property type="entry name" value="DIGUANYLATE CYCLASE DGCP"/>
    <property type="match status" value="1"/>
</dbReference>
<dbReference type="SMART" id="SM00267">
    <property type="entry name" value="GGDEF"/>
    <property type="match status" value="1"/>
</dbReference>
<dbReference type="InterPro" id="IPR016132">
    <property type="entry name" value="Phyto_chromo_attachment"/>
</dbReference>
<dbReference type="InterPro" id="IPR043150">
    <property type="entry name" value="Phytochrome_PHY_sf"/>
</dbReference>
<keyword evidence="2" id="KW-0716">Sensory transduction</keyword>
<dbReference type="Gene3D" id="3.30.450.40">
    <property type="match status" value="1"/>
</dbReference>
<gene>
    <name evidence="9" type="ORF">N866_00690</name>
</gene>
<dbReference type="PROSITE" id="PS50046">
    <property type="entry name" value="PHYTOCHROME_2"/>
    <property type="match status" value="1"/>
</dbReference>
<dbReference type="PROSITE" id="PS50883">
    <property type="entry name" value="EAL"/>
    <property type="match status" value="1"/>
</dbReference>
<evidence type="ECO:0000256" key="3">
    <source>
        <dbReference type="ARBA" id="ARBA00022991"/>
    </source>
</evidence>
<dbReference type="AlphaFoldDB" id="A0A021VUW3"/>
<dbReference type="Gene3D" id="3.30.450.20">
    <property type="entry name" value="PAS domain"/>
    <property type="match status" value="1"/>
</dbReference>
<dbReference type="Gene3D" id="3.30.450.270">
    <property type="match status" value="1"/>
</dbReference>
<comment type="caution">
    <text evidence="9">The sequence shown here is derived from an EMBL/GenBank/DDBJ whole genome shotgun (WGS) entry which is preliminary data.</text>
</comment>
<dbReference type="OrthoDB" id="23692at2"/>
<dbReference type="Gene3D" id="3.30.70.270">
    <property type="match status" value="1"/>
</dbReference>
<keyword evidence="3" id="KW-0157">Chromophore</keyword>
<dbReference type="RefSeq" id="WP_052022258.1">
    <property type="nucleotide sequence ID" value="NZ_AXCW01000010.1"/>
</dbReference>
<dbReference type="GO" id="GO:0006355">
    <property type="term" value="P:regulation of DNA-templated transcription"/>
    <property type="evidence" value="ECO:0007669"/>
    <property type="project" value="InterPro"/>
</dbReference>
<dbReference type="Gene3D" id="3.20.20.450">
    <property type="entry name" value="EAL domain"/>
    <property type="match status" value="1"/>
</dbReference>
<dbReference type="EMBL" id="AXCW01000010">
    <property type="protein sequence ID" value="EYR64946.1"/>
    <property type="molecule type" value="Genomic_DNA"/>
</dbReference>
<dbReference type="InterPro" id="IPR052155">
    <property type="entry name" value="Biofilm_reg_signaling"/>
</dbReference>
<keyword evidence="1" id="KW-0600">Photoreceptor protein</keyword>
<dbReference type="InterPro" id="IPR043128">
    <property type="entry name" value="Rev_trsase/Diguanyl_cyclase"/>
</dbReference>
<dbReference type="InterPro" id="IPR035965">
    <property type="entry name" value="PAS-like_dom_sf"/>
</dbReference>
<dbReference type="SMART" id="SM00065">
    <property type="entry name" value="GAF"/>
    <property type="match status" value="1"/>
</dbReference>
<protein>
    <submittedName>
        <fullName evidence="9">Membrane protein</fullName>
    </submittedName>
</protein>
<evidence type="ECO:0000256" key="5">
    <source>
        <dbReference type="SAM" id="MobiDB-lite"/>
    </source>
</evidence>
<evidence type="ECO:0000256" key="2">
    <source>
        <dbReference type="ARBA" id="ARBA00022606"/>
    </source>
</evidence>
<dbReference type="InterPro" id="IPR001633">
    <property type="entry name" value="EAL_dom"/>
</dbReference>
<organism evidence="9 10">
    <name type="scientific">Actinotalea ferrariae CF5-4</name>
    <dbReference type="NCBI Taxonomy" id="948458"/>
    <lineage>
        <taxon>Bacteria</taxon>
        <taxon>Bacillati</taxon>
        <taxon>Actinomycetota</taxon>
        <taxon>Actinomycetes</taxon>
        <taxon>Micrococcales</taxon>
        <taxon>Cellulomonadaceae</taxon>
        <taxon>Actinotalea</taxon>
    </lineage>
</organism>
<dbReference type="InterPro" id="IPR029016">
    <property type="entry name" value="GAF-like_dom_sf"/>
</dbReference>
<dbReference type="Pfam" id="PF00360">
    <property type="entry name" value="PHY"/>
    <property type="match status" value="1"/>
</dbReference>
<dbReference type="PRINTS" id="PR01033">
    <property type="entry name" value="PHYTOCHROME"/>
</dbReference>
<dbReference type="SMART" id="SM00052">
    <property type="entry name" value="EAL"/>
    <property type="match status" value="1"/>
</dbReference>
<evidence type="ECO:0000256" key="1">
    <source>
        <dbReference type="ARBA" id="ARBA00022543"/>
    </source>
</evidence>
<dbReference type="CDD" id="cd01949">
    <property type="entry name" value="GGDEF"/>
    <property type="match status" value="1"/>
</dbReference>
<sequence>MTAGPTTGRPPSAATSAPEPVDALDGGLTLVGCDVEPIHRPGAIQDHGVLLAVDEHDLTVHRASANTAVHLGVPAEELVGGPLARAFDGDLLDRLREVLADPRASGADPLPAHVAAGAFELTWHRHEGLLLLELQQTQDAWSPSMSTLFQDVRHAMEALQGSRGVQGLCETAAEEVRRLTGYDRVMVYRFHPDEHGEVVAESCLPGLEPYLGLHYPAADIPPQARRLYLLNHLRVVADVGYVPVPIVGGEEPLDLSHASLRGVSPFHLAYLRTMGVGGTLTISLMRGTTLWGLIACHHTAPKRIGAQVQAACRLLGQLFSLQVVAKEDQERAAMRARLADVGGELVARMSAADSPANALVEGDPSPLALVDADGAIARIDGRTAATGTVPPGPAVDALLAHLRTLPDSTPFVSDDLLPLLPDGDALAAVAAGVLALPLSPGWGDYVLWFRGEYLRTVSWGGDPEESKGTAAMPVPGFPGLGARGPRQSFAEWVQEVRGRSRPWLQAEVDAAETLADAVPELLLARARDRLAHLALHDPLTGLPNRGLLLDRLEQCLARPQSDRGQVALLFVDLDRFKLVNDSVGHAGGDSVLRQAAERLRAVARPEDTVARLGGDEFVVLSEGVTETEAGELAELVVKEFQRPFVLDERVMTVTASAGVALDRPGTTPAELLRDADTAMYRAKNGGRNAAASFTAELRDISLRRVEIEVGLRPALEHGELALHFQPVLLADGSLRGFEALSRWPMAGRSMISPAEFIPVAEATGLMAPLTEWALDVGLAALADWRRRPGLEDLGLSVNVSPVQVGDVRLEEAVTDALRRHDVPPEALTLEITESALLDADAVTRRFISRMRERGVRLSIDDFGTGFSSLAYLTRLEVHELKIDRAFVAGLPGRHGDATVIASVVGLAHQLGLTTVAEGVETDEQLSVVRRLGCDKVQGYLLGRPMPAQEVDRYLTTLEEA</sequence>
<dbReference type="Pfam" id="PF08446">
    <property type="entry name" value="PAS_2"/>
    <property type="match status" value="1"/>
</dbReference>
<dbReference type="GO" id="GO:0009584">
    <property type="term" value="P:detection of visible light"/>
    <property type="evidence" value="ECO:0007669"/>
    <property type="project" value="InterPro"/>
</dbReference>
<dbReference type="InterPro" id="IPR001294">
    <property type="entry name" value="Phytochrome"/>
</dbReference>
<dbReference type="InterPro" id="IPR029787">
    <property type="entry name" value="Nucleotide_cyclase"/>
</dbReference>
<dbReference type="SUPFAM" id="SSF141868">
    <property type="entry name" value="EAL domain-like"/>
    <property type="match status" value="1"/>
</dbReference>
<dbReference type="Pfam" id="PF00990">
    <property type="entry name" value="GGDEF"/>
    <property type="match status" value="1"/>
</dbReference>
<dbReference type="InterPro" id="IPR035919">
    <property type="entry name" value="EAL_sf"/>
</dbReference>
<dbReference type="SUPFAM" id="SSF55785">
    <property type="entry name" value="PYP-like sensor domain (PAS domain)"/>
    <property type="match status" value="1"/>
</dbReference>
<dbReference type="Proteomes" id="UP000019753">
    <property type="component" value="Unassembled WGS sequence"/>
</dbReference>
<dbReference type="SUPFAM" id="SSF55073">
    <property type="entry name" value="Nucleotide cyclase"/>
    <property type="match status" value="1"/>
</dbReference>
<dbReference type="FunFam" id="3.30.70.270:FF:000001">
    <property type="entry name" value="Diguanylate cyclase domain protein"/>
    <property type="match status" value="1"/>
</dbReference>
<dbReference type="Pfam" id="PF00563">
    <property type="entry name" value="EAL"/>
    <property type="match status" value="1"/>
</dbReference>
<dbReference type="CDD" id="cd01948">
    <property type="entry name" value="EAL"/>
    <property type="match status" value="1"/>
</dbReference>
<dbReference type="GO" id="GO:0009881">
    <property type="term" value="F:photoreceptor activity"/>
    <property type="evidence" value="ECO:0007669"/>
    <property type="project" value="UniProtKB-KW"/>
</dbReference>
<dbReference type="InterPro" id="IPR013515">
    <property type="entry name" value="Phytochrome_cen-reg"/>
</dbReference>
<dbReference type="NCBIfam" id="TIGR00254">
    <property type="entry name" value="GGDEF"/>
    <property type="match status" value="1"/>
</dbReference>
<dbReference type="SUPFAM" id="SSF55781">
    <property type="entry name" value="GAF domain-like"/>
    <property type="match status" value="2"/>
</dbReference>
<dbReference type="PANTHER" id="PTHR44757:SF2">
    <property type="entry name" value="BIOFILM ARCHITECTURE MAINTENANCE PROTEIN MBAA"/>
    <property type="match status" value="1"/>
</dbReference>
<feature type="domain" description="Phytochrome chromophore attachment site" evidence="6">
    <location>
        <begin position="164"/>
        <end position="317"/>
    </location>
</feature>
<evidence type="ECO:0000259" key="7">
    <source>
        <dbReference type="PROSITE" id="PS50883"/>
    </source>
</evidence>
<dbReference type="InterPro" id="IPR003018">
    <property type="entry name" value="GAF"/>
</dbReference>
<dbReference type="InterPro" id="IPR000160">
    <property type="entry name" value="GGDEF_dom"/>
</dbReference>
<evidence type="ECO:0000256" key="4">
    <source>
        <dbReference type="ARBA" id="ARBA00023170"/>
    </source>
</evidence>
<proteinExistence type="predicted"/>
<dbReference type="InterPro" id="IPR013654">
    <property type="entry name" value="PAS_2"/>
</dbReference>
<accession>A0A021VUW3</accession>
<evidence type="ECO:0000259" key="6">
    <source>
        <dbReference type="PROSITE" id="PS50046"/>
    </source>
</evidence>
<feature type="domain" description="GGDEF" evidence="8">
    <location>
        <begin position="564"/>
        <end position="695"/>
    </location>
</feature>
<feature type="region of interest" description="Disordered" evidence="5">
    <location>
        <begin position="1"/>
        <end position="21"/>
    </location>
</feature>
<evidence type="ECO:0000313" key="10">
    <source>
        <dbReference type="Proteomes" id="UP000019753"/>
    </source>
</evidence>
<dbReference type="Pfam" id="PF01590">
    <property type="entry name" value="GAF"/>
    <property type="match status" value="1"/>
</dbReference>
<keyword evidence="10" id="KW-1185">Reference proteome</keyword>
<keyword evidence="4" id="KW-0675">Receptor</keyword>
<evidence type="ECO:0000313" key="9">
    <source>
        <dbReference type="EMBL" id="EYR64946.1"/>
    </source>
</evidence>
<dbReference type="PROSITE" id="PS50887">
    <property type="entry name" value="GGDEF"/>
    <property type="match status" value="1"/>
</dbReference>